<evidence type="ECO:0000256" key="1">
    <source>
        <dbReference type="SAM" id="MobiDB-lite"/>
    </source>
</evidence>
<dbReference type="AlphaFoldDB" id="A0A286UTI7"/>
<dbReference type="SUPFAM" id="SSF81296">
    <property type="entry name" value="E set domains"/>
    <property type="match status" value="1"/>
</dbReference>
<dbReference type="InterPro" id="IPR014756">
    <property type="entry name" value="Ig_E-set"/>
</dbReference>
<protein>
    <recommendedName>
        <fullName evidence="2">Arrestin C-terminal-like domain-containing protein</fullName>
    </recommendedName>
</protein>
<dbReference type="SMART" id="SM01017">
    <property type="entry name" value="Arrestin_C"/>
    <property type="match status" value="1"/>
</dbReference>
<evidence type="ECO:0000259" key="2">
    <source>
        <dbReference type="SMART" id="SM01017"/>
    </source>
</evidence>
<evidence type="ECO:0000313" key="3">
    <source>
        <dbReference type="EMBL" id="PAV22888.1"/>
    </source>
</evidence>
<comment type="caution">
    <text evidence="3">The sequence shown here is derived from an EMBL/GenBank/DDBJ whole genome shotgun (WGS) entry which is preliminary data.</text>
</comment>
<name>A0A286UTI7_9AGAM</name>
<dbReference type="Gene3D" id="2.60.40.640">
    <property type="match status" value="1"/>
</dbReference>
<sequence>MELLDDPATNPCPSLSSLTLAAILESVDEPEIKMTGIEIDLNYPSLTPERPRDVLFKDATIATNRSQGLVNKRSQEIKNPVAFTRSSGVMTSILLAENGSSMLEINKQGVSPVSVFKQGSYIDPSCVTPLITASSTNHPVNGSLLNSGIKECRPLLVEQSLERHGTLLSARGSSNNRAAELKVLLGDSSAKVKSGAMVSSKLATSKNAVAFEQGRSRVRVALDLELENNIVVEGGFLSGFVSLKIKPKRKDDLHLGHGKIRIAGFEVAPGNEDRFIFYQVTSPLHQISNDYSRLFLNGVDNEGFGSVEEGVYVLNFHLKIPIHNTGGKPRGILYNTGRSGATIKYIAIASIKIIDPQTGKRSITHFYRDIQVWPVLDPLTILTPAPDPVLARAAKKLFMGGEGTLSLTASVHRLTWPAGHPIYIRIHIVNETKKQVRSVSLGLIRTMTLFRARELARNYGSRLCENLDAYETATTEKRVAESILSAGNRGSKGYVSAKGWWTGVEEGESTTISHSLLIPHDALSIPRARLIEVDYTIRSPARPTENKLSDRDSSNARNPHKKRLDPVNGNLYDGLQHHEYYNTGPYNNSEGLVSPCDNDLGGIENPLDTLRGRLSESESLLDEPCLFEPGYTGNENISQHPPKGRGPSNYHSSSQGNNFHSQFIKETEFDDVASDEEMDRMVGFASSRCLGNYTNVQQIKGGPNIRKPHPTSASPKHSSQSNTSTPEHSKIRRVVNVTPEPTRNTTLDESSSKLHACLSEPQAALKYTQTSHYITAPKVQGPRPMVSRTYTTVPQGPSPTTSPTYSKIPLRLTKSYILETSRIRSDSTNSSTPSTAPSVRARIAQLEQYHQNDLSS</sequence>
<feature type="compositionally biased region" description="Low complexity" evidence="1">
    <location>
        <begin position="826"/>
        <end position="838"/>
    </location>
</feature>
<dbReference type="InParanoid" id="A0A286UTI7"/>
<gene>
    <name evidence="3" type="ORF">PNOK_0284500</name>
</gene>
<dbReference type="InterPro" id="IPR014752">
    <property type="entry name" value="Arrestin-like_C"/>
</dbReference>
<dbReference type="OrthoDB" id="298939at2759"/>
<organism evidence="3 4">
    <name type="scientific">Pyrrhoderma noxium</name>
    <dbReference type="NCBI Taxonomy" id="2282107"/>
    <lineage>
        <taxon>Eukaryota</taxon>
        <taxon>Fungi</taxon>
        <taxon>Dikarya</taxon>
        <taxon>Basidiomycota</taxon>
        <taxon>Agaricomycotina</taxon>
        <taxon>Agaricomycetes</taxon>
        <taxon>Hymenochaetales</taxon>
        <taxon>Hymenochaetaceae</taxon>
        <taxon>Pyrrhoderma</taxon>
    </lineage>
</organism>
<reference evidence="3 4" key="1">
    <citation type="journal article" date="2017" name="Mol. Ecol.">
        <title>Comparative and population genomic landscape of Phellinus noxius: A hypervariable fungus causing root rot in trees.</title>
        <authorList>
            <person name="Chung C.L."/>
            <person name="Lee T.J."/>
            <person name="Akiba M."/>
            <person name="Lee H.H."/>
            <person name="Kuo T.H."/>
            <person name="Liu D."/>
            <person name="Ke H.M."/>
            <person name="Yokoi T."/>
            <person name="Roa M.B."/>
            <person name="Lu M.J."/>
            <person name="Chang Y.Y."/>
            <person name="Ann P.J."/>
            <person name="Tsai J.N."/>
            <person name="Chen C.Y."/>
            <person name="Tzean S.S."/>
            <person name="Ota Y."/>
            <person name="Hattori T."/>
            <person name="Sahashi N."/>
            <person name="Liou R.F."/>
            <person name="Kikuchi T."/>
            <person name="Tsai I.J."/>
        </authorList>
    </citation>
    <scope>NUCLEOTIDE SEQUENCE [LARGE SCALE GENOMIC DNA]</scope>
    <source>
        <strain evidence="3 4">FFPRI411160</strain>
    </source>
</reference>
<feature type="region of interest" description="Disordered" evidence="1">
    <location>
        <begin position="542"/>
        <end position="569"/>
    </location>
</feature>
<accession>A0A286UTI7</accession>
<feature type="region of interest" description="Disordered" evidence="1">
    <location>
        <begin position="627"/>
        <end position="658"/>
    </location>
</feature>
<feature type="compositionally biased region" description="Polar residues" evidence="1">
    <location>
        <begin position="649"/>
        <end position="658"/>
    </location>
</feature>
<dbReference type="Proteomes" id="UP000217199">
    <property type="component" value="Unassembled WGS sequence"/>
</dbReference>
<evidence type="ECO:0000313" key="4">
    <source>
        <dbReference type="Proteomes" id="UP000217199"/>
    </source>
</evidence>
<keyword evidence="4" id="KW-1185">Reference proteome</keyword>
<dbReference type="InterPro" id="IPR011022">
    <property type="entry name" value="Arrestin_C-like"/>
</dbReference>
<dbReference type="EMBL" id="NBII01000002">
    <property type="protein sequence ID" value="PAV22888.1"/>
    <property type="molecule type" value="Genomic_DNA"/>
</dbReference>
<feature type="compositionally biased region" description="Polar residues" evidence="1">
    <location>
        <begin position="711"/>
        <end position="726"/>
    </location>
</feature>
<feature type="region of interest" description="Disordered" evidence="1">
    <location>
        <begin position="820"/>
        <end position="840"/>
    </location>
</feature>
<feature type="compositionally biased region" description="Basic and acidic residues" evidence="1">
    <location>
        <begin position="544"/>
        <end position="554"/>
    </location>
</feature>
<proteinExistence type="predicted"/>
<dbReference type="Pfam" id="PF02752">
    <property type="entry name" value="Arrestin_C"/>
    <property type="match status" value="1"/>
</dbReference>
<feature type="compositionally biased region" description="Polar residues" evidence="1">
    <location>
        <begin position="739"/>
        <end position="749"/>
    </location>
</feature>
<feature type="domain" description="Arrestin C-terminal-like" evidence="2">
    <location>
        <begin position="401"/>
        <end position="553"/>
    </location>
</feature>
<dbReference type="STRING" id="2282107.A0A286UTI7"/>
<feature type="region of interest" description="Disordered" evidence="1">
    <location>
        <begin position="696"/>
        <end position="752"/>
    </location>
</feature>